<protein>
    <submittedName>
        <fullName evidence="2">Uncharacterized protein</fullName>
    </submittedName>
</protein>
<gene>
    <name evidence="2" type="ORF">OE88DRAFT_872889</name>
</gene>
<feature type="compositionally biased region" description="Low complexity" evidence="1">
    <location>
        <begin position="23"/>
        <end position="36"/>
    </location>
</feature>
<name>A0A5C3MYM4_9AGAM</name>
<organism evidence="2 3">
    <name type="scientific">Heliocybe sulcata</name>
    <dbReference type="NCBI Taxonomy" id="5364"/>
    <lineage>
        <taxon>Eukaryota</taxon>
        <taxon>Fungi</taxon>
        <taxon>Dikarya</taxon>
        <taxon>Basidiomycota</taxon>
        <taxon>Agaricomycotina</taxon>
        <taxon>Agaricomycetes</taxon>
        <taxon>Gloeophyllales</taxon>
        <taxon>Gloeophyllaceae</taxon>
        <taxon>Heliocybe</taxon>
    </lineage>
</organism>
<dbReference type="AlphaFoldDB" id="A0A5C3MYM4"/>
<feature type="region of interest" description="Disordered" evidence="1">
    <location>
        <begin position="18"/>
        <end position="48"/>
    </location>
</feature>
<keyword evidence="3" id="KW-1185">Reference proteome</keyword>
<accession>A0A5C3MYM4</accession>
<reference evidence="2 3" key="1">
    <citation type="journal article" date="2019" name="Nat. Ecol. Evol.">
        <title>Megaphylogeny resolves global patterns of mushroom evolution.</title>
        <authorList>
            <person name="Varga T."/>
            <person name="Krizsan K."/>
            <person name="Foldi C."/>
            <person name="Dima B."/>
            <person name="Sanchez-Garcia M."/>
            <person name="Sanchez-Ramirez S."/>
            <person name="Szollosi G.J."/>
            <person name="Szarkandi J.G."/>
            <person name="Papp V."/>
            <person name="Albert L."/>
            <person name="Andreopoulos W."/>
            <person name="Angelini C."/>
            <person name="Antonin V."/>
            <person name="Barry K.W."/>
            <person name="Bougher N.L."/>
            <person name="Buchanan P."/>
            <person name="Buyck B."/>
            <person name="Bense V."/>
            <person name="Catcheside P."/>
            <person name="Chovatia M."/>
            <person name="Cooper J."/>
            <person name="Damon W."/>
            <person name="Desjardin D."/>
            <person name="Finy P."/>
            <person name="Geml J."/>
            <person name="Haridas S."/>
            <person name="Hughes K."/>
            <person name="Justo A."/>
            <person name="Karasinski D."/>
            <person name="Kautmanova I."/>
            <person name="Kiss B."/>
            <person name="Kocsube S."/>
            <person name="Kotiranta H."/>
            <person name="LaButti K.M."/>
            <person name="Lechner B.E."/>
            <person name="Liimatainen K."/>
            <person name="Lipzen A."/>
            <person name="Lukacs Z."/>
            <person name="Mihaltcheva S."/>
            <person name="Morgado L.N."/>
            <person name="Niskanen T."/>
            <person name="Noordeloos M.E."/>
            <person name="Ohm R.A."/>
            <person name="Ortiz-Santana B."/>
            <person name="Ovrebo C."/>
            <person name="Racz N."/>
            <person name="Riley R."/>
            <person name="Savchenko A."/>
            <person name="Shiryaev A."/>
            <person name="Soop K."/>
            <person name="Spirin V."/>
            <person name="Szebenyi C."/>
            <person name="Tomsovsky M."/>
            <person name="Tulloss R.E."/>
            <person name="Uehling J."/>
            <person name="Grigoriev I.V."/>
            <person name="Vagvolgyi C."/>
            <person name="Papp T."/>
            <person name="Martin F.M."/>
            <person name="Miettinen O."/>
            <person name="Hibbett D.S."/>
            <person name="Nagy L.G."/>
        </authorList>
    </citation>
    <scope>NUCLEOTIDE SEQUENCE [LARGE SCALE GENOMIC DNA]</scope>
    <source>
        <strain evidence="2 3">OMC1185</strain>
    </source>
</reference>
<proteinExistence type="predicted"/>
<evidence type="ECO:0000313" key="3">
    <source>
        <dbReference type="Proteomes" id="UP000305948"/>
    </source>
</evidence>
<evidence type="ECO:0000313" key="2">
    <source>
        <dbReference type="EMBL" id="TFK46591.1"/>
    </source>
</evidence>
<evidence type="ECO:0000256" key="1">
    <source>
        <dbReference type="SAM" id="MobiDB-lite"/>
    </source>
</evidence>
<sequence length="115" mass="11966">MAGDAELGALLFPANLCSSSDGPLNGPRSLPRSSPLHPDRPQADPRITPGVSTALLIAAVAAADDDDRAAQNLATLAGLSHPPFNTPLERQPQAFKGPDRPLEPCSRLLIDPTAI</sequence>
<feature type="region of interest" description="Disordered" evidence="1">
    <location>
        <begin position="78"/>
        <end position="115"/>
    </location>
</feature>
<dbReference type="Proteomes" id="UP000305948">
    <property type="component" value="Unassembled WGS sequence"/>
</dbReference>
<dbReference type="EMBL" id="ML213528">
    <property type="protein sequence ID" value="TFK46591.1"/>
    <property type="molecule type" value="Genomic_DNA"/>
</dbReference>